<feature type="transmembrane region" description="Helical" evidence="4">
    <location>
        <begin position="21"/>
        <end position="46"/>
    </location>
</feature>
<evidence type="ECO:0000256" key="4">
    <source>
        <dbReference type="SAM" id="Phobius"/>
    </source>
</evidence>
<protein>
    <submittedName>
        <fullName evidence="6">MFS transporter</fullName>
    </submittedName>
</protein>
<feature type="transmembrane region" description="Helical" evidence="4">
    <location>
        <begin position="355"/>
        <end position="378"/>
    </location>
</feature>
<evidence type="ECO:0000259" key="5">
    <source>
        <dbReference type="PROSITE" id="PS50850"/>
    </source>
</evidence>
<dbReference type="EMBL" id="BSFN01000004">
    <property type="protein sequence ID" value="GLK88706.1"/>
    <property type="molecule type" value="Genomic_DNA"/>
</dbReference>
<proteinExistence type="predicted"/>
<dbReference type="RefSeq" id="WP_271194926.1">
    <property type="nucleotide sequence ID" value="NZ_BSFN01000004.1"/>
</dbReference>
<evidence type="ECO:0000313" key="6">
    <source>
        <dbReference type="EMBL" id="GLK88706.1"/>
    </source>
</evidence>
<dbReference type="SUPFAM" id="SSF103473">
    <property type="entry name" value="MFS general substrate transporter"/>
    <property type="match status" value="1"/>
</dbReference>
<dbReference type="PANTHER" id="PTHR11360">
    <property type="entry name" value="MONOCARBOXYLATE TRANSPORTER"/>
    <property type="match status" value="1"/>
</dbReference>
<keyword evidence="7" id="KW-1185">Reference proteome</keyword>
<dbReference type="Proteomes" id="UP001143328">
    <property type="component" value="Unassembled WGS sequence"/>
</dbReference>
<name>A0A9W6NFJ6_9PSED</name>
<dbReference type="Gene3D" id="1.20.1250.20">
    <property type="entry name" value="MFS general substrate transporter like domains"/>
    <property type="match status" value="2"/>
</dbReference>
<dbReference type="InterPro" id="IPR020846">
    <property type="entry name" value="MFS_dom"/>
</dbReference>
<dbReference type="GO" id="GO:0022857">
    <property type="term" value="F:transmembrane transporter activity"/>
    <property type="evidence" value="ECO:0007669"/>
    <property type="project" value="InterPro"/>
</dbReference>
<evidence type="ECO:0000256" key="1">
    <source>
        <dbReference type="ARBA" id="ARBA00022692"/>
    </source>
</evidence>
<comment type="caution">
    <text evidence="6">The sequence shown here is derived from an EMBL/GenBank/DDBJ whole genome shotgun (WGS) entry which is preliminary data.</text>
</comment>
<reference evidence="6" key="1">
    <citation type="journal article" date="2014" name="Int. J. Syst. Evol. Microbiol.">
        <title>Complete genome sequence of Corynebacterium casei LMG S-19264T (=DSM 44701T), isolated from a smear-ripened cheese.</title>
        <authorList>
            <consortium name="US DOE Joint Genome Institute (JGI-PGF)"/>
            <person name="Walter F."/>
            <person name="Albersmeier A."/>
            <person name="Kalinowski J."/>
            <person name="Ruckert C."/>
        </authorList>
    </citation>
    <scope>NUCLEOTIDE SEQUENCE</scope>
    <source>
        <strain evidence="6">VKM B-2935</strain>
    </source>
</reference>
<feature type="transmembrane region" description="Helical" evidence="4">
    <location>
        <begin position="178"/>
        <end position="199"/>
    </location>
</feature>
<dbReference type="PROSITE" id="PS50850">
    <property type="entry name" value="MFS"/>
    <property type="match status" value="1"/>
</dbReference>
<sequence>MQPSKNEAAIDTLEFRQSWKILILSVAGVAISINAALLYGFGTLVVPLGNAFGWTPSQLQACITFLFGGAVVSLQLVGWFNLRYGMKRVTVISLLLLSLGYLATTQLTANIWSMYIAFALLPLVGMGALAVTWTQLISLWYDRNRGLALAIGLSGTGVTAATIPRLMAWGIEQWDWRAAFVILALLNLLVLLPLILLWFKLPVADGTTNDGAALAQLPGVSFREGMGSLKFWTCNLALGLVISSIVGMVTSTVPMLQAKGLSAADATLIFSGFGVSLIFGRMLIGYLLDRLWPPAVSAVSLILPAVGCFIYLSGTNEFAPLLLAAVLVGFGAGAEFDIAAFLIARYFGLREYGRLFGVHQGLNTVASALAPLLFAVMLARTGDYTAMLVYSAACCLIGPLLLLTLGRVPRFTPQEQAQPHLTPL</sequence>
<evidence type="ECO:0000256" key="3">
    <source>
        <dbReference type="ARBA" id="ARBA00023136"/>
    </source>
</evidence>
<dbReference type="InterPro" id="IPR050327">
    <property type="entry name" value="Proton-linked_MCT"/>
</dbReference>
<feature type="transmembrane region" description="Helical" evidence="4">
    <location>
        <begin position="58"/>
        <end position="82"/>
    </location>
</feature>
<feature type="transmembrane region" description="Helical" evidence="4">
    <location>
        <begin position="268"/>
        <end position="288"/>
    </location>
</feature>
<keyword evidence="3 4" id="KW-0472">Membrane</keyword>
<feature type="domain" description="Major facilitator superfamily (MFS) profile" evidence="5">
    <location>
        <begin position="20"/>
        <end position="410"/>
    </location>
</feature>
<evidence type="ECO:0000313" key="7">
    <source>
        <dbReference type="Proteomes" id="UP001143328"/>
    </source>
</evidence>
<dbReference type="AlphaFoldDB" id="A0A9W6NFJ6"/>
<feature type="transmembrane region" description="Helical" evidence="4">
    <location>
        <begin position="115"/>
        <end position="134"/>
    </location>
</feature>
<organism evidence="6 7">
    <name type="scientific">Pseudomonas turukhanskensis</name>
    <dbReference type="NCBI Taxonomy" id="1806536"/>
    <lineage>
        <taxon>Bacteria</taxon>
        <taxon>Pseudomonadati</taxon>
        <taxon>Pseudomonadota</taxon>
        <taxon>Gammaproteobacteria</taxon>
        <taxon>Pseudomonadales</taxon>
        <taxon>Pseudomonadaceae</taxon>
        <taxon>Pseudomonas</taxon>
    </lineage>
</organism>
<keyword evidence="2 4" id="KW-1133">Transmembrane helix</keyword>
<keyword evidence="1 4" id="KW-0812">Transmembrane</keyword>
<dbReference type="InterPro" id="IPR011701">
    <property type="entry name" value="MFS"/>
</dbReference>
<reference evidence="6" key="2">
    <citation type="submission" date="2023-01" db="EMBL/GenBank/DDBJ databases">
        <authorList>
            <person name="Sun Q."/>
            <person name="Evtushenko L."/>
        </authorList>
    </citation>
    <scope>NUCLEOTIDE SEQUENCE</scope>
    <source>
        <strain evidence="6">VKM B-2935</strain>
    </source>
</reference>
<feature type="transmembrane region" description="Helical" evidence="4">
    <location>
        <begin position="89"/>
        <end position="109"/>
    </location>
</feature>
<gene>
    <name evidence="6" type="ORF">GCM10017655_17680</name>
</gene>
<feature type="transmembrane region" description="Helical" evidence="4">
    <location>
        <begin position="231"/>
        <end position="256"/>
    </location>
</feature>
<feature type="transmembrane region" description="Helical" evidence="4">
    <location>
        <begin position="295"/>
        <end position="312"/>
    </location>
</feature>
<evidence type="ECO:0000256" key="2">
    <source>
        <dbReference type="ARBA" id="ARBA00022989"/>
    </source>
</evidence>
<dbReference type="Pfam" id="PF07690">
    <property type="entry name" value="MFS_1"/>
    <property type="match status" value="1"/>
</dbReference>
<feature type="transmembrane region" description="Helical" evidence="4">
    <location>
        <begin position="384"/>
        <end position="405"/>
    </location>
</feature>
<accession>A0A9W6NFJ6</accession>
<dbReference type="InterPro" id="IPR036259">
    <property type="entry name" value="MFS_trans_sf"/>
</dbReference>
<dbReference type="PANTHER" id="PTHR11360:SF290">
    <property type="entry name" value="MONOCARBOXYLATE MFS PERMEASE"/>
    <property type="match status" value="1"/>
</dbReference>
<feature type="transmembrane region" description="Helical" evidence="4">
    <location>
        <begin position="146"/>
        <end position="166"/>
    </location>
</feature>
<dbReference type="CDD" id="cd17355">
    <property type="entry name" value="MFS_YcxA_like"/>
    <property type="match status" value="1"/>
</dbReference>
<feature type="transmembrane region" description="Helical" evidence="4">
    <location>
        <begin position="318"/>
        <end position="343"/>
    </location>
</feature>